<reference evidence="2" key="1">
    <citation type="journal article" date="2023" name="Int. J. Mol. Sci.">
        <title>Metagenomics Revealed a New Genus 'Candidatus Thiocaldithrix dubininis' gen. nov., sp. nov. and a New Species 'Candidatus Thiothrix putei' sp. nov. in the Family Thiotrichaceae, Some Members of Which Have Traits of Both Na+- and H+-Motive Energetics.</title>
        <authorList>
            <person name="Ravin N.V."/>
            <person name="Muntyan M.S."/>
            <person name="Smolyakov D.D."/>
            <person name="Rudenko T.S."/>
            <person name="Beletsky A.V."/>
            <person name="Mardanov A.V."/>
            <person name="Grabovich M.Y."/>
        </authorList>
    </citation>
    <scope>NUCLEOTIDE SEQUENCE</scope>
    <source>
        <strain evidence="2">GKL-01</strain>
    </source>
</reference>
<keyword evidence="1" id="KW-0812">Transmembrane</keyword>
<dbReference type="KEGG" id="tdu:QJT80_13280"/>
<feature type="transmembrane region" description="Helical" evidence="1">
    <location>
        <begin position="6"/>
        <end position="27"/>
    </location>
</feature>
<sequence>MMEVILYFAIGLGLIGIPSFVFYRLGIDIGVTKGVRKQLIRELMHSGILEEAESMQMRRAR</sequence>
<name>A0AA95H3P5_9GAMM</name>
<keyword evidence="1" id="KW-1133">Transmembrane helix</keyword>
<proteinExistence type="predicted"/>
<evidence type="ECO:0000256" key="1">
    <source>
        <dbReference type="SAM" id="Phobius"/>
    </source>
</evidence>
<dbReference type="EMBL" id="CP124755">
    <property type="protein sequence ID" value="WGZ90447.1"/>
    <property type="molecule type" value="Genomic_DNA"/>
</dbReference>
<gene>
    <name evidence="2" type="ORF">QJT80_13280</name>
</gene>
<reference evidence="2" key="2">
    <citation type="submission" date="2023-04" db="EMBL/GenBank/DDBJ databases">
        <authorList>
            <person name="Beletskiy A.V."/>
            <person name="Mardanov A.V."/>
            <person name="Ravin N.V."/>
        </authorList>
    </citation>
    <scope>NUCLEOTIDE SEQUENCE</scope>
    <source>
        <strain evidence="2">GKL-01</strain>
    </source>
</reference>
<dbReference type="Proteomes" id="UP001300672">
    <property type="component" value="Chromosome"/>
</dbReference>
<organism evidence="2">
    <name type="scientific">Candidatus Thiocaldithrix dubininis</name>
    <dbReference type="NCBI Taxonomy" id="3080823"/>
    <lineage>
        <taxon>Bacteria</taxon>
        <taxon>Pseudomonadati</taxon>
        <taxon>Pseudomonadota</taxon>
        <taxon>Gammaproteobacteria</taxon>
        <taxon>Thiotrichales</taxon>
        <taxon>Thiotrichaceae</taxon>
        <taxon>Candidatus Thiocaldithrix</taxon>
    </lineage>
</organism>
<protein>
    <submittedName>
        <fullName evidence="2">Uncharacterized protein</fullName>
    </submittedName>
</protein>
<accession>A0AA95H3P5</accession>
<evidence type="ECO:0000313" key="2">
    <source>
        <dbReference type="EMBL" id="WGZ90447.1"/>
    </source>
</evidence>
<keyword evidence="1" id="KW-0472">Membrane</keyword>
<dbReference type="AlphaFoldDB" id="A0AA95H3P5"/>